<proteinExistence type="predicted"/>
<accession>A0A6M3IPY4</accession>
<evidence type="ECO:0000313" key="1">
    <source>
        <dbReference type="EMBL" id="QJA59341.1"/>
    </source>
</evidence>
<dbReference type="AlphaFoldDB" id="A0A6M3IPY4"/>
<reference evidence="1" key="1">
    <citation type="submission" date="2020-03" db="EMBL/GenBank/DDBJ databases">
        <title>The deep terrestrial virosphere.</title>
        <authorList>
            <person name="Holmfeldt K."/>
            <person name="Nilsson E."/>
            <person name="Simone D."/>
            <person name="Lopez-Fernandez M."/>
            <person name="Wu X."/>
            <person name="de Brujin I."/>
            <person name="Lundin D."/>
            <person name="Andersson A."/>
            <person name="Bertilsson S."/>
            <person name="Dopson M."/>
        </authorList>
    </citation>
    <scope>NUCLEOTIDE SEQUENCE</scope>
    <source>
        <strain evidence="1">MM415B01308</strain>
    </source>
</reference>
<organism evidence="1">
    <name type="scientific">viral metagenome</name>
    <dbReference type="NCBI Taxonomy" id="1070528"/>
    <lineage>
        <taxon>unclassified sequences</taxon>
        <taxon>metagenomes</taxon>
        <taxon>organismal metagenomes</taxon>
    </lineage>
</organism>
<gene>
    <name evidence="1" type="ORF">MM415B01308_0019</name>
</gene>
<protein>
    <submittedName>
        <fullName evidence="1">Uncharacterized protein</fullName>
    </submittedName>
</protein>
<dbReference type="EMBL" id="MT141365">
    <property type="protein sequence ID" value="QJA59341.1"/>
    <property type="molecule type" value="Genomic_DNA"/>
</dbReference>
<sequence length="45" mass="5255">MKYETSPLHLCECPLTGEKIDCENCPLNIKNKKPIFDPHHLFEDI</sequence>
<name>A0A6M3IPY4_9ZZZZ</name>